<evidence type="ECO:0000259" key="1">
    <source>
        <dbReference type="Pfam" id="PF20753"/>
    </source>
</evidence>
<gene>
    <name evidence="2" type="ORF">EDM57_21030</name>
</gene>
<dbReference type="OrthoDB" id="2587378at2"/>
<sequence>MAKWDDLRKMRGTRTSPTFHVALDTGGGHSLLQWNETVPMSSTTRLETNVSYDGGYTWEGWKVATNGSPLPDFSPFTNSKHTVFQYRYVADSTVITSLPVLHDFQITVKPTYLFVNYGDVPCKPEIWIEKIGNGDLSIINKSNNNQEFKFVDILDKELLYIDCEREHIETDINMKYRYDNFNNEYLELVTGNNLLEFVGHFKVMFRYQFKTIQG</sequence>
<dbReference type="RefSeq" id="WP_122906651.1">
    <property type="nucleotide sequence ID" value="NZ_RHHS01000055.1"/>
</dbReference>
<dbReference type="Pfam" id="PF20753">
    <property type="entry name" value="DUF6558_C"/>
    <property type="match status" value="1"/>
</dbReference>
<evidence type="ECO:0000313" key="3">
    <source>
        <dbReference type="Proteomes" id="UP000268829"/>
    </source>
</evidence>
<feature type="domain" description="Phage tail-like C-terminal" evidence="1">
    <location>
        <begin position="123"/>
        <end position="207"/>
    </location>
</feature>
<keyword evidence="3" id="KW-1185">Reference proteome</keyword>
<accession>A0A3M8ANM5</accession>
<dbReference type="EMBL" id="RHHS01000055">
    <property type="protein sequence ID" value="RNB52673.1"/>
    <property type="molecule type" value="Genomic_DNA"/>
</dbReference>
<dbReference type="AlphaFoldDB" id="A0A3M8ANM5"/>
<comment type="caution">
    <text evidence="2">The sequence shown here is derived from an EMBL/GenBank/DDBJ whole genome shotgun (WGS) entry which is preliminary data.</text>
</comment>
<protein>
    <recommendedName>
        <fullName evidence="1">Phage tail-like C-terminal domain-containing protein</fullName>
    </recommendedName>
</protein>
<evidence type="ECO:0000313" key="2">
    <source>
        <dbReference type="EMBL" id="RNB52673.1"/>
    </source>
</evidence>
<dbReference type="InterPro" id="IPR048276">
    <property type="entry name" value="Phage_tail-like_C"/>
</dbReference>
<organism evidence="2 3">
    <name type="scientific">Brevibacillus gelatini</name>
    <dbReference type="NCBI Taxonomy" id="1655277"/>
    <lineage>
        <taxon>Bacteria</taxon>
        <taxon>Bacillati</taxon>
        <taxon>Bacillota</taxon>
        <taxon>Bacilli</taxon>
        <taxon>Bacillales</taxon>
        <taxon>Paenibacillaceae</taxon>
        <taxon>Brevibacillus</taxon>
    </lineage>
</organism>
<proteinExistence type="predicted"/>
<dbReference type="Proteomes" id="UP000268829">
    <property type="component" value="Unassembled WGS sequence"/>
</dbReference>
<reference evidence="2 3" key="1">
    <citation type="submission" date="2018-10" db="EMBL/GenBank/DDBJ databases">
        <title>Phylogenomics of Brevibacillus.</title>
        <authorList>
            <person name="Dunlap C."/>
        </authorList>
    </citation>
    <scope>NUCLEOTIDE SEQUENCE [LARGE SCALE GENOMIC DNA]</scope>
    <source>
        <strain evidence="2 3">DSM 100115</strain>
    </source>
</reference>
<name>A0A3M8ANM5_9BACL</name>